<organism evidence="2 3">
    <name type="scientific">Canavalia gladiata</name>
    <name type="common">Sword bean</name>
    <name type="synonym">Dolichos gladiatus</name>
    <dbReference type="NCBI Taxonomy" id="3824"/>
    <lineage>
        <taxon>Eukaryota</taxon>
        <taxon>Viridiplantae</taxon>
        <taxon>Streptophyta</taxon>
        <taxon>Embryophyta</taxon>
        <taxon>Tracheophyta</taxon>
        <taxon>Spermatophyta</taxon>
        <taxon>Magnoliopsida</taxon>
        <taxon>eudicotyledons</taxon>
        <taxon>Gunneridae</taxon>
        <taxon>Pentapetalae</taxon>
        <taxon>rosids</taxon>
        <taxon>fabids</taxon>
        <taxon>Fabales</taxon>
        <taxon>Fabaceae</taxon>
        <taxon>Papilionoideae</taxon>
        <taxon>50 kb inversion clade</taxon>
        <taxon>NPAAA clade</taxon>
        <taxon>indigoferoid/millettioid clade</taxon>
        <taxon>Phaseoleae</taxon>
        <taxon>Canavalia</taxon>
    </lineage>
</organism>
<accession>A0AAN9KEJ3</accession>
<protein>
    <submittedName>
        <fullName evidence="2">Uncharacterized protein</fullName>
    </submittedName>
</protein>
<name>A0AAN9KEJ3_CANGL</name>
<dbReference type="AlphaFoldDB" id="A0AAN9KEJ3"/>
<keyword evidence="3" id="KW-1185">Reference proteome</keyword>
<dbReference type="Proteomes" id="UP001367508">
    <property type="component" value="Unassembled WGS sequence"/>
</dbReference>
<keyword evidence="1" id="KW-1133">Transmembrane helix</keyword>
<comment type="caution">
    <text evidence="2">The sequence shown here is derived from an EMBL/GenBank/DDBJ whole genome shotgun (WGS) entry which is preliminary data.</text>
</comment>
<evidence type="ECO:0000256" key="1">
    <source>
        <dbReference type="SAM" id="Phobius"/>
    </source>
</evidence>
<dbReference type="EMBL" id="JAYMYQ010000008">
    <property type="protein sequence ID" value="KAK7316345.1"/>
    <property type="molecule type" value="Genomic_DNA"/>
</dbReference>
<sequence>MVVHSLEAAVLMGLMEVILWDGLVLLGCLVRAVLLGGETMLTKLHESLQLRSMKPAACLLPKPEDQMNQGLTNLWPTLTLLLRGPNLCGDY</sequence>
<evidence type="ECO:0000313" key="2">
    <source>
        <dbReference type="EMBL" id="KAK7316345.1"/>
    </source>
</evidence>
<proteinExistence type="predicted"/>
<feature type="transmembrane region" description="Helical" evidence="1">
    <location>
        <begin position="12"/>
        <end position="34"/>
    </location>
</feature>
<reference evidence="2 3" key="1">
    <citation type="submission" date="2024-01" db="EMBL/GenBank/DDBJ databases">
        <title>The genomes of 5 underutilized Papilionoideae crops provide insights into root nodulation and disease resistanc.</title>
        <authorList>
            <person name="Jiang F."/>
        </authorList>
    </citation>
    <scope>NUCLEOTIDE SEQUENCE [LARGE SCALE GENOMIC DNA]</scope>
    <source>
        <strain evidence="2">LVBAO_FW01</strain>
        <tissue evidence="2">Leaves</tissue>
    </source>
</reference>
<gene>
    <name evidence="2" type="ORF">VNO77_35311</name>
</gene>
<evidence type="ECO:0000313" key="3">
    <source>
        <dbReference type="Proteomes" id="UP001367508"/>
    </source>
</evidence>
<keyword evidence="1" id="KW-0472">Membrane</keyword>
<keyword evidence="1" id="KW-0812">Transmembrane</keyword>